<comment type="caution">
    <text evidence="5">The sequence shown here is derived from an EMBL/GenBank/DDBJ whole genome shotgun (WGS) entry which is preliminary data.</text>
</comment>
<accession>A0ABV7KWN8</accession>
<gene>
    <name evidence="5" type="ORF">ACFOGJ_04330</name>
</gene>
<sequence>MTQQNDLDLLADLVGRARAAGADAADAILTESLSSGVSWRMGKPEDVERSESRDVGLRVFVGQRQALTSSSDTSPAALAELVERGIAMARAVPEDRWCGLAEPELLGSAEEIARLTAELDLRDGAEPTTEELIAMARAAEEAAFAVDGVTKSDGASAGFGSGRVALATSTGFAGGYAGSHYHLAMSAIAGEGLGMERDSDYDAVRHLRNLDAAEQIGRTAGERAVARLKPRKVGSRKVPVVFDRRVAGSLLGHLAGAINGQAVARGTSFLRNRMGQRIFAEGITVTDDPLRPRGLRSRPFDGEGVIGRSRDFISDGVLTSWVLDCGSARQLGLKTTGHASRSAGGPPGPGLTNLALNPGRRSVDELLAEMGEGLYVTELIGMGVNAVTGDYSRGAGGFWVENGRKAYPVSEITVAGNLKDMFQTLTPADDLERKRGIDSPTVRIDGMTVAGT</sequence>
<dbReference type="RefSeq" id="WP_379898432.1">
    <property type="nucleotide sequence ID" value="NZ_JBHRTR010000013.1"/>
</dbReference>
<dbReference type="PANTHER" id="PTHR43421">
    <property type="entry name" value="METALLOPROTEASE PMBA"/>
    <property type="match status" value="1"/>
</dbReference>
<protein>
    <submittedName>
        <fullName evidence="5">TldD/PmbA family protein</fullName>
    </submittedName>
</protein>
<dbReference type="InterPro" id="IPR045570">
    <property type="entry name" value="Metalloprtase-TldD/E_cen_dom"/>
</dbReference>
<evidence type="ECO:0000313" key="5">
    <source>
        <dbReference type="EMBL" id="MFC3226442.1"/>
    </source>
</evidence>
<evidence type="ECO:0000256" key="1">
    <source>
        <dbReference type="ARBA" id="ARBA00005836"/>
    </source>
</evidence>
<dbReference type="InterPro" id="IPR002510">
    <property type="entry name" value="Metalloprtase-TldD/E_N"/>
</dbReference>
<dbReference type="Gene3D" id="3.30.2290.10">
    <property type="entry name" value="PmbA/TldD superfamily"/>
    <property type="match status" value="1"/>
</dbReference>
<organism evidence="5 6">
    <name type="scientific">Marinibaculum pumilum</name>
    <dbReference type="NCBI Taxonomy" id="1766165"/>
    <lineage>
        <taxon>Bacteria</taxon>
        <taxon>Pseudomonadati</taxon>
        <taxon>Pseudomonadota</taxon>
        <taxon>Alphaproteobacteria</taxon>
        <taxon>Rhodospirillales</taxon>
        <taxon>Rhodospirillaceae</taxon>
        <taxon>Marinibaculum</taxon>
    </lineage>
</organism>
<dbReference type="EMBL" id="JBHRTR010000013">
    <property type="protein sequence ID" value="MFC3226442.1"/>
    <property type="molecule type" value="Genomic_DNA"/>
</dbReference>
<feature type="domain" description="Metalloprotease TldD/E N-terminal" evidence="2">
    <location>
        <begin position="25"/>
        <end position="89"/>
    </location>
</feature>
<reference evidence="6" key="1">
    <citation type="journal article" date="2019" name="Int. J. Syst. Evol. Microbiol.">
        <title>The Global Catalogue of Microorganisms (GCM) 10K type strain sequencing project: providing services to taxonomists for standard genome sequencing and annotation.</title>
        <authorList>
            <consortium name="The Broad Institute Genomics Platform"/>
            <consortium name="The Broad Institute Genome Sequencing Center for Infectious Disease"/>
            <person name="Wu L."/>
            <person name="Ma J."/>
        </authorList>
    </citation>
    <scope>NUCLEOTIDE SEQUENCE [LARGE SCALE GENOMIC DNA]</scope>
    <source>
        <strain evidence="6">KCTC 42964</strain>
    </source>
</reference>
<comment type="similarity">
    <text evidence="1">Belongs to the peptidase U62 family.</text>
</comment>
<evidence type="ECO:0000313" key="6">
    <source>
        <dbReference type="Proteomes" id="UP001595528"/>
    </source>
</evidence>
<dbReference type="SUPFAM" id="SSF111283">
    <property type="entry name" value="Putative modulator of DNA gyrase, PmbA/TldD"/>
    <property type="match status" value="1"/>
</dbReference>
<feature type="domain" description="Metalloprotease TldD/E C-terminal" evidence="3">
    <location>
        <begin position="236"/>
        <end position="451"/>
    </location>
</feature>
<dbReference type="InterPro" id="IPR035068">
    <property type="entry name" value="TldD/PmbA_N"/>
</dbReference>
<dbReference type="Pfam" id="PF19290">
    <property type="entry name" value="PmbA_TldD_2nd"/>
    <property type="match status" value="1"/>
</dbReference>
<evidence type="ECO:0000259" key="4">
    <source>
        <dbReference type="Pfam" id="PF19290"/>
    </source>
</evidence>
<dbReference type="Pfam" id="PF19289">
    <property type="entry name" value="PmbA_TldD_3rd"/>
    <property type="match status" value="1"/>
</dbReference>
<evidence type="ECO:0000259" key="3">
    <source>
        <dbReference type="Pfam" id="PF19289"/>
    </source>
</evidence>
<dbReference type="InterPro" id="IPR036059">
    <property type="entry name" value="TldD/PmbA_sf"/>
</dbReference>
<dbReference type="InterPro" id="IPR047657">
    <property type="entry name" value="PmbA"/>
</dbReference>
<dbReference type="Pfam" id="PF01523">
    <property type="entry name" value="PmbA_TldD_1st"/>
    <property type="match status" value="1"/>
</dbReference>
<dbReference type="Proteomes" id="UP001595528">
    <property type="component" value="Unassembled WGS sequence"/>
</dbReference>
<feature type="domain" description="Metalloprotease TldD/E central" evidence="4">
    <location>
        <begin position="124"/>
        <end position="228"/>
    </location>
</feature>
<proteinExistence type="inferred from homology"/>
<dbReference type="InterPro" id="IPR045569">
    <property type="entry name" value="Metalloprtase-TldD/E_C"/>
</dbReference>
<dbReference type="PANTHER" id="PTHR43421:SF1">
    <property type="entry name" value="METALLOPROTEASE PMBA"/>
    <property type="match status" value="1"/>
</dbReference>
<evidence type="ECO:0000259" key="2">
    <source>
        <dbReference type="Pfam" id="PF01523"/>
    </source>
</evidence>
<name>A0ABV7KWN8_9PROT</name>
<keyword evidence="6" id="KW-1185">Reference proteome</keyword>